<proteinExistence type="predicted"/>
<evidence type="ECO:0000313" key="1">
    <source>
        <dbReference type="EMBL" id="PHD54967.1"/>
    </source>
</evidence>
<sequence length="25" mass="2835">MKKVFILIVSALLLIAGGYFTMEYL</sequence>
<protein>
    <submittedName>
        <fullName evidence="1">Uncharacterized protein</fullName>
    </submittedName>
</protein>
<feature type="non-terminal residue" evidence="1">
    <location>
        <position position="25"/>
    </location>
</feature>
<dbReference type="Proteomes" id="UP000223364">
    <property type="component" value="Unassembled WGS sequence"/>
</dbReference>
<gene>
    <name evidence="1" type="ORF">COF57_30860</name>
</gene>
<name>A0A2C4PQ46_9BACI</name>
<organism evidence="1 2">
    <name type="scientific">Bacillus wiedmannii</name>
    <dbReference type="NCBI Taxonomy" id="1890302"/>
    <lineage>
        <taxon>Bacteria</taxon>
        <taxon>Bacillati</taxon>
        <taxon>Bacillota</taxon>
        <taxon>Bacilli</taxon>
        <taxon>Bacillales</taxon>
        <taxon>Bacillaceae</taxon>
        <taxon>Bacillus</taxon>
        <taxon>Bacillus cereus group</taxon>
    </lineage>
</organism>
<evidence type="ECO:0000313" key="2">
    <source>
        <dbReference type="Proteomes" id="UP000223364"/>
    </source>
</evidence>
<comment type="caution">
    <text evidence="1">The sequence shown here is derived from an EMBL/GenBank/DDBJ whole genome shotgun (WGS) entry which is preliminary data.</text>
</comment>
<dbReference type="EMBL" id="NUSP01000087">
    <property type="protein sequence ID" value="PHD54967.1"/>
    <property type="molecule type" value="Genomic_DNA"/>
</dbReference>
<dbReference type="AlphaFoldDB" id="A0A2C4PQ46"/>
<reference evidence="1 2" key="1">
    <citation type="submission" date="2017-09" db="EMBL/GenBank/DDBJ databases">
        <title>Large-scale bioinformatics analysis of Bacillus genomes uncovers conserved roles of natural products in bacterial physiology.</title>
        <authorList>
            <consortium name="Agbiome Team Llc"/>
            <person name="Bleich R.M."/>
            <person name="Grubbs K.J."/>
            <person name="Santa Maria K.C."/>
            <person name="Allen S.E."/>
            <person name="Farag S."/>
            <person name="Shank E.A."/>
            <person name="Bowers A."/>
        </authorList>
    </citation>
    <scope>NUCLEOTIDE SEQUENCE [LARGE SCALE GENOMIC DNA]</scope>
    <source>
        <strain evidence="1 2">AFS044295</strain>
    </source>
</reference>
<accession>A0A2C4PQ46</accession>